<feature type="chain" id="PRO_5042161774" description="nucleoside-diphosphate kinase" evidence="8">
    <location>
        <begin position="17"/>
        <end position="186"/>
    </location>
</feature>
<dbReference type="InterPro" id="IPR034907">
    <property type="entry name" value="NDK-like_dom"/>
</dbReference>
<dbReference type="InterPro" id="IPR001564">
    <property type="entry name" value="Nucleoside_diP_kinase"/>
</dbReference>
<dbReference type="GO" id="GO:0006183">
    <property type="term" value="P:GTP biosynthetic process"/>
    <property type="evidence" value="ECO:0007669"/>
    <property type="project" value="InterPro"/>
</dbReference>
<dbReference type="Gene3D" id="3.30.70.141">
    <property type="entry name" value="Nucleoside diphosphate kinase-like domain"/>
    <property type="match status" value="1"/>
</dbReference>
<keyword evidence="5" id="KW-0418">Kinase</keyword>
<evidence type="ECO:0000259" key="9">
    <source>
        <dbReference type="SMART" id="SM00562"/>
    </source>
</evidence>
<comment type="similarity">
    <text evidence="2 6 7">Belongs to the NDK family.</text>
</comment>
<dbReference type="PRINTS" id="PR01243">
    <property type="entry name" value="NUCDPKINASE"/>
</dbReference>
<reference evidence="11" key="1">
    <citation type="submission" date="2024-02" db="UniProtKB">
        <authorList>
            <consortium name="WormBaseParasite"/>
        </authorList>
    </citation>
    <scope>IDENTIFICATION</scope>
</reference>
<evidence type="ECO:0000256" key="1">
    <source>
        <dbReference type="ARBA" id="ARBA00001946"/>
    </source>
</evidence>
<dbReference type="FunFam" id="3.30.70.141:FF:000039">
    <property type="entry name" value="Nucleoside diphosphate kinase B"/>
    <property type="match status" value="1"/>
</dbReference>
<organism evidence="10 11">
    <name type="scientific">Mesorhabditis belari</name>
    <dbReference type="NCBI Taxonomy" id="2138241"/>
    <lineage>
        <taxon>Eukaryota</taxon>
        <taxon>Metazoa</taxon>
        <taxon>Ecdysozoa</taxon>
        <taxon>Nematoda</taxon>
        <taxon>Chromadorea</taxon>
        <taxon>Rhabditida</taxon>
        <taxon>Rhabditina</taxon>
        <taxon>Rhabditomorpha</taxon>
        <taxon>Rhabditoidea</taxon>
        <taxon>Rhabditidae</taxon>
        <taxon>Mesorhabditinae</taxon>
        <taxon>Mesorhabditis</taxon>
    </lineage>
</organism>
<dbReference type="SMART" id="SM00562">
    <property type="entry name" value="NDK"/>
    <property type="match status" value="1"/>
</dbReference>
<protein>
    <recommendedName>
        <fullName evidence="3">nucleoside-diphosphate kinase</fullName>
        <ecNumber evidence="3">2.7.4.6</ecNumber>
    </recommendedName>
</protein>
<evidence type="ECO:0000256" key="7">
    <source>
        <dbReference type="RuleBase" id="RU004011"/>
    </source>
</evidence>
<keyword evidence="4" id="KW-0808">Transferase</keyword>
<dbReference type="Proteomes" id="UP000887575">
    <property type="component" value="Unassembled WGS sequence"/>
</dbReference>
<keyword evidence="8" id="KW-0732">Signal</keyword>
<dbReference type="GO" id="GO:0006228">
    <property type="term" value="P:UTP biosynthetic process"/>
    <property type="evidence" value="ECO:0007669"/>
    <property type="project" value="InterPro"/>
</dbReference>
<evidence type="ECO:0000256" key="3">
    <source>
        <dbReference type="ARBA" id="ARBA00012966"/>
    </source>
</evidence>
<dbReference type="InterPro" id="IPR036850">
    <property type="entry name" value="NDK-like_dom_sf"/>
</dbReference>
<dbReference type="WBParaSite" id="MBELARI_LOCUS15057">
    <property type="protein sequence ID" value="MBELARI_LOCUS15057"/>
    <property type="gene ID" value="MBELARI_LOCUS15057"/>
</dbReference>
<dbReference type="AlphaFoldDB" id="A0AAF3EM95"/>
<evidence type="ECO:0000256" key="8">
    <source>
        <dbReference type="SAM" id="SignalP"/>
    </source>
</evidence>
<proteinExistence type="inferred from homology"/>
<accession>A0AAF3EM95</accession>
<evidence type="ECO:0000256" key="6">
    <source>
        <dbReference type="PROSITE-ProRule" id="PRU00706"/>
    </source>
</evidence>
<dbReference type="PANTHER" id="PTHR11349">
    <property type="entry name" value="NUCLEOSIDE DIPHOSPHATE KINASE"/>
    <property type="match status" value="1"/>
</dbReference>
<dbReference type="GO" id="GO:0006241">
    <property type="term" value="P:CTP biosynthetic process"/>
    <property type="evidence" value="ECO:0007669"/>
    <property type="project" value="InterPro"/>
</dbReference>
<dbReference type="CDD" id="cd04413">
    <property type="entry name" value="NDPk_I"/>
    <property type="match status" value="1"/>
</dbReference>
<comment type="caution">
    <text evidence="6">Lacks conserved residue(s) required for the propagation of feature annotation.</text>
</comment>
<feature type="domain" description="Nucleoside diphosphate kinase-like" evidence="9">
    <location>
        <begin position="26"/>
        <end position="178"/>
    </location>
</feature>
<evidence type="ECO:0000256" key="5">
    <source>
        <dbReference type="ARBA" id="ARBA00022777"/>
    </source>
</evidence>
<evidence type="ECO:0000256" key="2">
    <source>
        <dbReference type="ARBA" id="ARBA00008142"/>
    </source>
</evidence>
<evidence type="ECO:0000313" key="11">
    <source>
        <dbReference type="WBParaSite" id="MBELARI_LOCUS15057"/>
    </source>
</evidence>
<dbReference type="GO" id="GO:0004550">
    <property type="term" value="F:nucleoside diphosphate kinase activity"/>
    <property type="evidence" value="ECO:0007669"/>
    <property type="project" value="UniProtKB-EC"/>
</dbReference>
<dbReference type="PROSITE" id="PS51374">
    <property type="entry name" value="NDPK_LIKE"/>
    <property type="match status" value="1"/>
</dbReference>
<dbReference type="SUPFAM" id="SSF54919">
    <property type="entry name" value="Nucleoside diphosphate kinase, NDK"/>
    <property type="match status" value="1"/>
</dbReference>
<comment type="cofactor">
    <cofactor evidence="1">
        <name>Mg(2+)</name>
        <dbReference type="ChEBI" id="CHEBI:18420"/>
    </cofactor>
</comment>
<feature type="signal peptide" evidence="8">
    <location>
        <begin position="1"/>
        <end position="16"/>
    </location>
</feature>
<keyword evidence="10" id="KW-1185">Reference proteome</keyword>
<dbReference type="Pfam" id="PF00334">
    <property type="entry name" value="NDK"/>
    <property type="match status" value="1"/>
</dbReference>
<name>A0AAF3EM95_9BILA</name>
<evidence type="ECO:0000256" key="4">
    <source>
        <dbReference type="ARBA" id="ARBA00022679"/>
    </source>
</evidence>
<dbReference type="EC" id="2.7.4.6" evidence="3"/>
<sequence>MKDFMVLLLLAVVICAAPIDFEKASNEQTLIVVKPDGVRRGLTGRIIQRFEDRGYKIVAIKMLSATLGQLELNYWDHKGLPYYEEMLAYMQSGPVVAMVWQGFDVANQARIMLVGHPSEKNPSPVSPNWSNHTVTSPPGSIRGDFAIHNRQNVCHGSDSAEAAKKEIALWFRADEIQPLHIDPNAY</sequence>
<evidence type="ECO:0000313" key="10">
    <source>
        <dbReference type="Proteomes" id="UP000887575"/>
    </source>
</evidence>